<accession>A0A653ZE67</accession>
<evidence type="ECO:0000313" key="5">
    <source>
        <dbReference type="Proteomes" id="UP000432350"/>
    </source>
</evidence>
<evidence type="ECO:0000313" key="4">
    <source>
        <dbReference type="Proteomes" id="UP000251241"/>
    </source>
</evidence>
<keyword evidence="1" id="KW-0472">Membrane</keyword>
<dbReference type="EMBL" id="CABWMV010000006">
    <property type="protein sequence ID" value="VXC52650.1"/>
    <property type="molecule type" value="Genomic_DNA"/>
</dbReference>
<sequence>MKQVFSKHYWGDKDISLLVGQILRIGVILASSILILGGIFYLIVHGQDTVPNYRDFVGEGNSNTTITGIISGAFSRNIPQVIQLGVLLLICTPIVRVIGSLFGFVIEKDRLYIIITLIVLTVIIGSILSGIKG</sequence>
<dbReference type="RefSeq" id="WP_070562870.1">
    <property type="nucleotide sequence ID" value="NZ_CP068086.1"/>
</dbReference>
<keyword evidence="1" id="KW-1133">Transmembrane helix</keyword>
<reference evidence="2 4" key="1">
    <citation type="submission" date="2018-06" db="EMBL/GenBank/DDBJ databases">
        <authorList>
            <consortium name="Pathogen Informatics"/>
            <person name="Doyle S."/>
        </authorList>
    </citation>
    <scope>NUCLEOTIDE SEQUENCE [LARGE SCALE GENOMIC DNA]</scope>
    <source>
        <strain evidence="2 4">NCTC11343</strain>
    </source>
</reference>
<organism evidence="2 4">
    <name type="scientific">Sphingobacterium multivorum</name>
    <dbReference type="NCBI Taxonomy" id="28454"/>
    <lineage>
        <taxon>Bacteria</taxon>
        <taxon>Pseudomonadati</taxon>
        <taxon>Bacteroidota</taxon>
        <taxon>Sphingobacteriia</taxon>
        <taxon>Sphingobacteriales</taxon>
        <taxon>Sphingobacteriaceae</taxon>
        <taxon>Sphingobacterium</taxon>
    </lineage>
</organism>
<feature type="transmembrane region" description="Helical" evidence="1">
    <location>
        <begin position="81"/>
        <end position="104"/>
    </location>
</feature>
<dbReference type="Proteomes" id="UP000432350">
    <property type="component" value="Unassembled WGS sequence"/>
</dbReference>
<evidence type="ECO:0000313" key="2">
    <source>
        <dbReference type="EMBL" id="SPZ91825.1"/>
    </source>
</evidence>
<feature type="transmembrane region" description="Helical" evidence="1">
    <location>
        <begin position="111"/>
        <end position="131"/>
    </location>
</feature>
<evidence type="ECO:0000256" key="1">
    <source>
        <dbReference type="SAM" id="Phobius"/>
    </source>
</evidence>
<dbReference type="EMBL" id="UAUU01000011">
    <property type="protein sequence ID" value="SPZ91825.1"/>
    <property type="molecule type" value="Genomic_DNA"/>
</dbReference>
<keyword evidence="1" id="KW-0812">Transmembrane</keyword>
<proteinExistence type="predicted"/>
<dbReference type="GeneID" id="97182339"/>
<dbReference type="InterPro" id="IPR012861">
    <property type="entry name" value="DUF1634"/>
</dbReference>
<evidence type="ECO:0000313" key="3">
    <source>
        <dbReference type="EMBL" id="VXC52650.1"/>
    </source>
</evidence>
<feature type="transmembrane region" description="Helical" evidence="1">
    <location>
        <begin position="21"/>
        <end position="44"/>
    </location>
</feature>
<reference evidence="3 5" key="2">
    <citation type="submission" date="2019-10" db="EMBL/GenBank/DDBJ databases">
        <authorList>
            <person name="Karimi E."/>
        </authorList>
    </citation>
    <scope>NUCLEOTIDE SEQUENCE [LARGE SCALE GENOMIC DNA]</scope>
    <source>
        <strain evidence="3 5">Sphingobacterium sp. 8BC</strain>
    </source>
</reference>
<accession>A0A2X2JVQ5</accession>
<dbReference type="Pfam" id="PF07843">
    <property type="entry name" value="DUF1634"/>
    <property type="match status" value="1"/>
</dbReference>
<dbReference type="AlphaFoldDB" id="A0A2X2JVQ5"/>
<name>A0A2X2JVQ5_SPHMU</name>
<dbReference type="Proteomes" id="UP000251241">
    <property type="component" value="Unassembled WGS sequence"/>
</dbReference>
<gene>
    <name evidence="2" type="ORF">NCTC11343_03868</name>
    <name evidence="3" type="ORF">SPHINGO8BC_140113</name>
</gene>
<protein>
    <submittedName>
        <fullName evidence="2">Predicted membrane protein</fullName>
    </submittedName>
</protein>